<feature type="compositionally biased region" description="Polar residues" evidence="1">
    <location>
        <begin position="529"/>
        <end position="559"/>
    </location>
</feature>
<feature type="compositionally biased region" description="Polar residues" evidence="1">
    <location>
        <begin position="318"/>
        <end position="327"/>
    </location>
</feature>
<dbReference type="OrthoDB" id="3565476at2759"/>
<feature type="region of interest" description="Disordered" evidence="1">
    <location>
        <begin position="41"/>
        <end position="116"/>
    </location>
</feature>
<comment type="caution">
    <text evidence="2">The sequence shown here is derived from an EMBL/GenBank/DDBJ whole genome shotgun (WGS) entry which is preliminary data.</text>
</comment>
<dbReference type="InterPro" id="IPR017956">
    <property type="entry name" value="AT_hook_DNA-bd_motif"/>
</dbReference>
<protein>
    <submittedName>
        <fullName evidence="2">Uncharacterized protein</fullName>
    </submittedName>
</protein>
<feature type="region of interest" description="Disordered" evidence="1">
    <location>
        <begin position="712"/>
        <end position="1003"/>
    </location>
</feature>
<organism evidence="2 3">
    <name type="scientific">Cadophora malorum</name>
    <dbReference type="NCBI Taxonomy" id="108018"/>
    <lineage>
        <taxon>Eukaryota</taxon>
        <taxon>Fungi</taxon>
        <taxon>Dikarya</taxon>
        <taxon>Ascomycota</taxon>
        <taxon>Pezizomycotina</taxon>
        <taxon>Leotiomycetes</taxon>
        <taxon>Helotiales</taxon>
        <taxon>Ploettnerulaceae</taxon>
        <taxon>Cadophora</taxon>
    </lineage>
</organism>
<feature type="compositionally biased region" description="Polar residues" evidence="1">
    <location>
        <begin position="712"/>
        <end position="736"/>
    </location>
</feature>
<evidence type="ECO:0000256" key="1">
    <source>
        <dbReference type="SAM" id="MobiDB-lite"/>
    </source>
</evidence>
<feature type="compositionally biased region" description="Polar residues" evidence="1">
    <location>
        <begin position="185"/>
        <end position="194"/>
    </location>
</feature>
<proteinExistence type="predicted"/>
<feature type="region of interest" description="Disordered" evidence="1">
    <location>
        <begin position="163"/>
        <end position="219"/>
    </location>
</feature>
<dbReference type="PRINTS" id="PR00929">
    <property type="entry name" value="ATHOOK"/>
</dbReference>
<name>A0A8H7TK85_9HELO</name>
<feature type="region of interest" description="Disordered" evidence="1">
    <location>
        <begin position="617"/>
        <end position="698"/>
    </location>
</feature>
<feature type="region of interest" description="Disordered" evidence="1">
    <location>
        <begin position="1060"/>
        <end position="1097"/>
    </location>
</feature>
<reference evidence="2" key="1">
    <citation type="submission" date="2021-02" db="EMBL/GenBank/DDBJ databases">
        <title>Genome sequence Cadophora malorum strain M34.</title>
        <authorList>
            <person name="Stefanovic E."/>
            <person name="Vu D."/>
            <person name="Scully C."/>
            <person name="Dijksterhuis J."/>
            <person name="Roader J."/>
            <person name="Houbraken J."/>
        </authorList>
    </citation>
    <scope>NUCLEOTIDE SEQUENCE</scope>
    <source>
        <strain evidence="2">M34</strain>
    </source>
</reference>
<feature type="compositionally biased region" description="Basic residues" evidence="1">
    <location>
        <begin position="368"/>
        <end position="379"/>
    </location>
</feature>
<sequence>MDMGSQAAAAMECETQCLLGSNKDPYPAHYFEGSFALVERPSTVPTTRHNSTQGGGSSPTNTNPSTLARDSNSPRVRTPLPNGKPNSKDQKTSDSPKETTDVPVIPDGTAMSNGQISDAQQKITHFETSMERIAQSNVQTSHPQGQVQQIGTMMEGIAESDIVSQTSSTHRRQSKRTPKPKQHFDSMSETQNSAVPKAPPERKESATKKAPKAGGKVGGVRDRFFSDAAKRAKLEDDVPLHEIQEIKMDIKEAESSGAGPLDYGEDVLQAADGLMSLREECTIEQLRVHGPEAAMTLTNFWVYMPIRDKMAKGKAIATEQTSKQQASIRRKMAQQEALTGMSLPNTQSRSWREERRTNGVTGKEGGNRRKQATKGKSAKRTIEDDPSSDMTDCDTVRRASDDEEHNSSIKSTSSPDNDESDDLSASSQPKYPDRTDPCEPHCEWRALSSNNLITSADLNAFQRRDLYNANLSFADANPENIVQDPDGTNRVIIDNRRPPAPHMNHRRLPPPSRYHETSPMQPPRFGYNHPQSMNSVPPSQHNSRYIGPQSPSNALQSPLGQFGGPLLDSFASQREHSSYGLQTLDTLNPYQDSYGRGHQHLNDFVTSPAHSYNHSQLLNDFAPYPPSSSGPLYSESLRTQPALSHSDLQPPYGFGRQPLPRGSQPPDSFNTYRPPAYDNSRPWHDLSPRPPSGLEPLASNTFATQPMVARSTFQPQHSASPYLTTSHETPRPFSNTPSPPFSHPQPAESSARHVSASHSQRPDSAPAHSLPHSRAQFSNDIQYPSVPSPVVGHSNDGHKRIELQTGNGSTHHGNAQDGTATAPGKKKRGRPPKDRTEESFPIGSQRVKDAVGSPDGPATAPAKKKRGRRKKEETQDSSPIRSQRDDDGLRESERSGHVEDTDGPVDGLVAVPVKKPKGRPKKIKTQDSSPRESQRGRGGLRESGRPGYAESTDGPNDEPTDGPAVAPVKKTRGRLKKVKAQKSSRIPKIPSSVPTPPRVTHEQLQQDINDFRTRREIDMIALEEAVQVAEENQRVYSATITWDYDYIASGGLRNRILEDNDKQGQEISSALRKDVSRGKEKKLEREDQIEPASKEKT</sequence>
<feature type="compositionally biased region" description="Basic residues" evidence="1">
    <location>
        <begin position="914"/>
        <end position="923"/>
    </location>
</feature>
<feature type="compositionally biased region" description="Polar residues" evidence="1">
    <location>
        <begin position="638"/>
        <end position="647"/>
    </location>
</feature>
<gene>
    <name evidence="2" type="ORF">IFR04_006373</name>
</gene>
<feature type="compositionally biased region" description="Basic residues" evidence="1">
    <location>
        <begin position="969"/>
        <end position="982"/>
    </location>
</feature>
<feature type="compositionally biased region" description="Basic and acidic residues" evidence="1">
    <location>
        <begin position="882"/>
        <end position="900"/>
    </location>
</feature>
<evidence type="ECO:0000313" key="3">
    <source>
        <dbReference type="Proteomes" id="UP000664132"/>
    </source>
</evidence>
<feature type="compositionally biased region" description="Basic and acidic residues" evidence="1">
    <location>
        <begin position="1071"/>
        <end position="1097"/>
    </location>
</feature>
<feature type="compositionally biased region" description="Polar residues" evidence="1">
    <location>
        <begin position="43"/>
        <end position="75"/>
    </location>
</feature>
<dbReference type="EMBL" id="JAFJYH010000083">
    <property type="protein sequence ID" value="KAG4420453.1"/>
    <property type="molecule type" value="Genomic_DNA"/>
</dbReference>
<feature type="region of interest" description="Disordered" evidence="1">
    <location>
        <begin position="314"/>
        <end position="437"/>
    </location>
</feature>
<accession>A0A8H7TK85</accession>
<feature type="compositionally biased region" description="Basic and acidic residues" evidence="1">
    <location>
        <begin position="86"/>
        <end position="100"/>
    </location>
</feature>
<dbReference type="AlphaFoldDB" id="A0A8H7TK85"/>
<dbReference type="SMART" id="SM00384">
    <property type="entry name" value="AT_hook"/>
    <property type="match status" value="4"/>
</dbReference>
<feature type="compositionally biased region" description="Basic and acidic residues" evidence="1">
    <location>
        <begin position="929"/>
        <end position="944"/>
    </location>
</feature>
<dbReference type="GO" id="GO:0003677">
    <property type="term" value="F:DNA binding"/>
    <property type="evidence" value="ECO:0007669"/>
    <property type="project" value="InterPro"/>
</dbReference>
<keyword evidence="3" id="KW-1185">Reference proteome</keyword>
<feature type="region of interest" description="Disordered" evidence="1">
    <location>
        <begin position="496"/>
        <end position="568"/>
    </location>
</feature>
<dbReference type="Proteomes" id="UP000664132">
    <property type="component" value="Unassembled WGS sequence"/>
</dbReference>
<feature type="compositionally biased region" description="Polar residues" evidence="1">
    <location>
        <begin position="804"/>
        <end position="819"/>
    </location>
</feature>
<feature type="compositionally biased region" description="Basic residues" evidence="1">
    <location>
        <begin position="169"/>
        <end position="181"/>
    </location>
</feature>
<evidence type="ECO:0000313" key="2">
    <source>
        <dbReference type="EMBL" id="KAG4420453.1"/>
    </source>
</evidence>